<dbReference type="EMBL" id="SSFD01000059">
    <property type="protein sequence ID" value="TXH89394.1"/>
    <property type="molecule type" value="Genomic_DNA"/>
</dbReference>
<comment type="caution">
    <text evidence="3">The sequence shown here is derived from an EMBL/GenBank/DDBJ whole genome shotgun (WGS) entry which is preliminary data.</text>
</comment>
<reference evidence="3 4" key="1">
    <citation type="submission" date="2018-09" db="EMBL/GenBank/DDBJ databases">
        <title>Metagenome Assembled Genomes from an Advanced Water Purification Facility.</title>
        <authorList>
            <person name="Stamps B.W."/>
            <person name="Spear J.R."/>
        </authorList>
    </citation>
    <scope>NUCLEOTIDE SEQUENCE [LARGE SCALE GENOMIC DNA]</scope>
    <source>
        <strain evidence="3">Bin_27_1</strain>
    </source>
</reference>
<protein>
    <submittedName>
        <fullName evidence="3">XdhC family protein</fullName>
    </submittedName>
</protein>
<dbReference type="InterPro" id="IPR052698">
    <property type="entry name" value="MoCofactor_Util/Proc"/>
</dbReference>
<dbReference type="PANTHER" id="PTHR30388:SF4">
    <property type="entry name" value="MOLYBDENUM COFACTOR INSERTION CHAPERONE PAOD"/>
    <property type="match status" value="1"/>
</dbReference>
<accession>A0A5C7T013</accession>
<dbReference type="InterPro" id="IPR003777">
    <property type="entry name" value="XdhC_CoxI"/>
</dbReference>
<proteinExistence type="predicted"/>
<dbReference type="Gene3D" id="3.40.50.720">
    <property type="entry name" value="NAD(P)-binding Rossmann-like Domain"/>
    <property type="match status" value="1"/>
</dbReference>
<evidence type="ECO:0000259" key="2">
    <source>
        <dbReference type="Pfam" id="PF13478"/>
    </source>
</evidence>
<dbReference type="SUPFAM" id="SSF51905">
    <property type="entry name" value="FAD/NAD(P)-binding domain"/>
    <property type="match status" value="1"/>
</dbReference>
<organism evidence="3 4">
    <name type="scientific">Thauera aminoaromatica</name>
    <dbReference type="NCBI Taxonomy" id="164330"/>
    <lineage>
        <taxon>Bacteria</taxon>
        <taxon>Pseudomonadati</taxon>
        <taxon>Pseudomonadota</taxon>
        <taxon>Betaproteobacteria</taxon>
        <taxon>Rhodocyclales</taxon>
        <taxon>Zoogloeaceae</taxon>
        <taxon>Thauera</taxon>
    </lineage>
</organism>
<evidence type="ECO:0000313" key="3">
    <source>
        <dbReference type="EMBL" id="TXH89394.1"/>
    </source>
</evidence>
<dbReference type="InterPro" id="IPR036188">
    <property type="entry name" value="FAD/NAD-bd_sf"/>
</dbReference>
<dbReference type="Proteomes" id="UP000321192">
    <property type="component" value="Unassembled WGS sequence"/>
</dbReference>
<name>A0A5C7T013_THASP</name>
<dbReference type="PANTHER" id="PTHR30388">
    <property type="entry name" value="ALDEHYDE OXIDOREDUCTASE MOLYBDENUM COFACTOR ASSEMBLY PROTEIN"/>
    <property type="match status" value="1"/>
</dbReference>
<evidence type="ECO:0000313" key="4">
    <source>
        <dbReference type="Proteomes" id="UP000321192"/>
    </source>
</evidence>
<gene>
    <name evidence="3" type="ORF">E6Q80_04460</name>
</gene>
<dbReference type="Pfam" id="PF02625">
    <property type="entry name" value="XdhC_CoxI"/>
    <property type="match status" value="1"/>
</dbReference>
<evidence type="ECO:0000259" key="1">
    <source>
        <dbReference type="Pfam" id="PF02625"/>
    </source>
</evidence>
<feature type="domain" description="XdhC Rossmann" evidence="2">
    <location>
        <begin position="163"/>
        <end position="304"/>
    </location>
</feature>
<dbReference type="Pfam" id="PF13478">
    <property type="entry name" value="XdhC_C"/>
    <property type="match status" value="1"/>
</dbReference>
<sequence length="333" mass="35518">MDSVNLETLRQAVAWQAAGLPVTLATVVRTWGSSPRPEGALLAICGDGRLAGSVSGGCIEDDLSDRLRTQWLERPELVTYGITADQTRRFQLPCGGSLSLVLEPLHAGSRLAETLARIERGELLARRLSLATGAVELLDAVPDTAVVFDGSRLTAAFGPRWRMLIVGAGQLSAYLAQFALALDYRVTLSEPREEYRASWTLPGVEITTEMPDDAVAAMRPDRRSVILAAAHDPKLDDLALIDALHSDAFYIGAVGSRATSAARRERLRLFDLDDAQIARLHAPAGLPLGSRTPPEIALAIVADLTARRNGTSLTAAVARPATESAACPLARAA</sequence>
<feature type="domain" description="XdhC- CoxI" evidence="1">
    <location>
        <begin position="15"/>
        <end position="81"/>
    </location>
</feature>
<dbReference type="InterPro" id="IPR027051">
    <property type="entry name" value="XdhC_Rossmann_dom"/>
</dbReference>
<dbReference type="AlphaFoldDB" id="A0A5C7T013"/>
<dbReference type="RefSeq" id="WP_276657195.1">
    <property type="nucleotide sequence ID" value="NZ_SSFD01000059.1"/>
</dbReference>